<dbReference type="AlphaFoldDB" id="A0A5N6XT29"/>
<organism evidence="1">
    <name type="scientific">Aspergillus arachidicola</name>
    <dbReference type="NCBI Taxonomy" id="656916"/>
    <lineage>
        <taxon>Eukaryota</taxon>
        <taxon>Fungi</taxon>
        <taxon>Dikarya</taxon>
        <taxon>Ascomycota</taxon>
        <taxon>Pezizomycotina</taxon>
        <taxon>Eurotiomycetes</taxon>
        <taxon>Eurotiomycetidae</taxon>
        <taxon>Eurotiales</taxon>
        <taxon>Aspergillaceae</taxon>
        <taxon>Aspergillus</taxon>
        <taxon>Aspergillus subgen. Circumdati</taxon>
    </lineage>
</organism>
<dbReference type="EMBL" id="ML737221">
    <property type="protein sequence ID" value="KAE8335349.1"/>
    <property type="molecule type" value="Genomic_DNA"/>
</dbReference>
<dbReference type="OrthoDB" id="4315448at2759"/>
<dbReference type="Proteomes" id="UP000325558">
    <property type="component" value="Unassembled WGS sequence"/>
</dbReference>
<name>A0A5N6XT29_9EURO</name>
<sequence length="78" mass="8408">MAYSQVSDFTDQFSEADFLQSDDLSALSNTCRTATSVALSDPRQYSQQLAPSSYVLEGAPTRVSNSCSPCTGHLVYSC</sequence>
<protein>
    <submittedName>
        <fullName evidence="1">Uncharacterized protein</fullName>
    </submittedName>
</protein>
<gene>
    <name evidence="1" type="ORF">BDV24DRAFT_144093</name>
</gene>
<evidence type="ECO:0000313" key="1">
    <source>
        <dbReference type="EMBL" id="KAE8335349.1"/>
    </source>
</evidence>
<proteinExistence type="predicted"/>
<reference evidence="1" key="1">
    <citation type="submission" date="2019-04" db="EMBL/GenBank/DDBJ databases">
        <title>Friends and foes A comparative genomics study of 23 Aspergillus species from section Flavi.</title>
        <authorList>
            <consortium name="DOE Joint Genome Institute"/>
            <person name="Kjaerbolling I."/>
            <person name="Vesth T."/>
            <person name="Frisvad J.C."/>
            <person name="Nybo J.L."/>
            <person name="Theobald S."/>
            <person name="Kildgaard S."/>
            <person name="Isbrandt T."/>
            <person name="Kuo A."/>
            <person name="Sato A."/>
            <person name="Lyhne E.K."/>
            <person name="Kogle M.E."/>
            <person name="Wiebenga A."/>
            <person name="Kun R.S."/>
            <person name="Lubbers R.J."/>
            <person name="Makela M.R."/>
            <person name="Barry K."/>
            <person name="Chovatia M."/>
            <person name="Clum A."/>
            <person name="Daum C."/>
            <person name="Haridas S."/>
            <person name="He G."/>
            <person name="LaButti K."/>
            <person name="Lipzen A."/>
            <person name="Mondo S."/>
            <person name="Riley R."/>
            <person name="Salamov A."/>
            <person name="Simmons B.A."/>
            <person name="Magnuson J.K."/>
            <person name="Henrissat B."/>
            <person name="Mortensen U.H."/>
            <person name="Larsen T.O."/>
            <person name="Devries R.P."/>
            <person name="Grigoriev I.V."/>
            <person name="Machida M."/>
            <person name="Baker S.E."/>
            <person name="Andersen M.R."/>
        </authorList>
    </citation>
    <scope>NUCLEOTIDE SEQUENCE</scope>
    <source>
        <strain evidence="1">CBS 117612</strain>
    </source>
</reference>
<accession>A0A5N6XT29</accession>